<keyword evidence="4" id="KW-1185">Reference proteome</keyword>
<gene>
    <name evidence="3" type="ORF">KDM89_03600</name>
</gene>
<dbReference type="InterPro" id="IPR036010">
    <property type="entry name" value="2Fe-2S_ferredoxin-like_sf"/>
</dbReference>
<comment type="caution">
    <text evidence="3">The sequence shown here is derived from an EMBL/GenBank/DDBJ whole genome shotgun (WGS) entry which is preliminary data.</text>
</comment>
<evidence type="ECO:0000313" key="3">
    <source>
        <dbReference type="EMBL" id="MBR7781217.1"/>
    </source>
</evidence>
<dbReference type="InterPro" id="IPR042204">
    <property type="entry name" value="2Fe-2S-bd_N"/>
</dbReference>
<dbReference type="PROSITE" id="PS51085">
    <property type="entry name" value="2FE2S_FER_2"/>
    <property type="match status" value="1"/>
</dbReference>
<accession>A0A941DHV1</accession>
<dbReference type="AlphaFoldDB" id="A0A941DHV1"/>
<dbReference type="InterPro" id="IPR001041">
    <property type="entry name" value="2Fe-2S_ferredoxin-type"/>
</dbReference>
<evidence type="ECO:0000313" key="4">
    <source>
        <dbReference type="Proteomes" id="UP000680067"/>
    </source>
</evidence>
<dbReference type="Gene3D" id="3.10.20.440">
    <property type="entry name" value="2Fe-2S iron-sulphur cluster binding domain, sarcosine oxidase, alpha subunit, N-terminal domain"/>
    <property type="match status" value="1"/>
</dbReference>
<evidence type="ECO:0000259" key="2">
    <source>
        <dbReference type="PROSITE" id="PS51085"/>
    </source>
</evidence>
<dbReference type="GO" id="GO:0016491">
    <property type="term" value="F:oxidoreductase activity"/>
    <property type="evidence" value="ECO:0007669"/>
    <property type="project" value="UniProtKB-KW"/>
</dbReference>
<dbReference type="GO" id="GO:0051536">
    <property type="term" value="F:iron-sulfur cluster binding"/>
    <property type="evidence" value="ECO:0007669"/>
    <property type="project" value="InterPro"/>
</dbReference>
<name>A0A941DHV1_9BURK</name>
<organism evidence="3 4">
    <name type="scientific">Undibacterium luofuense</name>
    <dbReference type="NCBI Taxonomy" id="2828733"/>
    <lineage>
        <taxon>Bacteria</taxon>
        <taxon>Pseudomonadati</taxon>
        <taxon>Pseudomonadota</taxon>
        <taxon>Betaproteobacteria</taxon>
        <taxon>Burkholderiales</taxon>
        <taxon>Oxalobacteraceae</taxon>
        <taxon>Undibacterium</taxon>
    </lineage>
</organism>
<sequence length="88" mass="9592">MPEKNRIRLWINGAQVEAERGVSVAAILMKENQLLTRLSVSGSARFAVCGMGICQECRVQINGHPHSLACQTICEPGMVIQTDKKAVV</sequence>
<dbReference type="EMBL" id="JAGSPN010000002">
    <property type="protein sequence ID" value="MBR7781217.1"/>
    <property type="molecule type" value="Genomic_DNA"/>
</dbReference>
<protein>
    <submittedName>
        <fullName evidence="3">(2Fe-2S)-binding protein</fullName>
    </submittedName>
</protein>
<dbReference type="SUPFAM" id="SSF54292">
    <property type="entry name" value="2Fe-2S ferredoxin-like"/>
    <property type="match status" value="1"/>
</dbReference>
<dbReference type="Proteomes" id="UP000680067">
    <property type="component" value="Unassembled WGS sequence"/>
</dbReference>
<feature type="domain" description="2Fe-2S ferredoxin-type" evidence="2">
    <location>
        <begin position="5"/>
        <end position="86"/>
    </location>
</feature>
<dbReference type="RefSeq" id="WP_212686592.1">
    <property type="nucleotide sequence ID" value="NZ_CAXBSD010000133.1"/>
</dbReference>
<proteinExistence type="predicted"/>
<dbReference type="Pfam" id="PF13510">
    <property type="entry name" value="Fer2_4"/>
    <property type="match status" value="1"/>
</dbReference>
<keyword evidence="1" id="KW-0560">Oxidoreductase</keyword>
<evidence type="ECO:0000256" key="1">
    <source>
        <dbReference type="ARBA" id="ARBA00023002"/>
    </source>
</evidence>
<reference evidence="3" key="1">
    <citation type="submission" date="2021-04" db="EMBL/GenBank/DDBJ databases">
        <title>novel species isolated from subtropical streams in China.</title>
        <authorList>
            <person name="Lu H."/>
        </authorList>
    </citation>
    <scope>NUCLEOTIDE SEQUENCE</scope>
    <source>
        <strain evidence="3">LFS511W</strain>
    </source>
</reference>